<dbReference type="EMBL" id="JBHSGL010000015">
    <property type="protein sequence ID" value="MFC4714239.1"/>
    <property type="molecule type" value="Genomic_DNA"/>
</dbReference>
<comment type="caution">
    <text evidence="4">The sequence shown here is derived from an EMBL/GenBank/DDBJ whole genome shotgun (WGS) entry which is preliminary data.</text>
</comment>
<feature type="chain" id="PRO_5045377667" evidence="2">
    <location>
        <begin position="24"/>
        <end position="622"/>
    </location>
</feature>
<dbReference type="Gene3D" id="3.40.710.10">
    <property type="entry name" value="DD-peptidase/beta-lactamase superfamily"/>
    <property type="match status" value="1"/>
</dbReference>
<accession>A0ABV9MFK8</accession>
<keyword evidence="5" id="KW-1185">Reference proteome</keyword>
<feature type="transmembrane region" description="Helical" evidence="1">
    <location>
        <begin position="599"/>
        <end position="621"/>
    </location>
</feature>
<keyword evidence="2" id="KW-0732">Signal</keyword>
<evidence type="ECO:0000313" key="4">
    <source>
        <dbReference type="EMBL" id="MFC4714239.1"/>
    </source>
</evidence>
<protein>
    <submittedName>
        <fullName evidence="4">Serine hydrolase domain-containing protein</fullName>
        <ecNumber evidence="4">3.-.-.-</ecNumber>
    </submittedName>
</protein>
<keyword evidence="1" id="KW-1133">Transmembrane helix</keyword>
<dbReference type="GO" id="GO:0016787">
    <property type="term" value="F:hydrolase activity"/>
    <property type="evidence" value="ECO:0007669"/>
    <property type="project" value="UniProtKB-KW"/>
</dbReference>
<evidence type="ECO:0000313" key="5">
    <source>
        <dbReference type="Proteomes" id="UP001595932"/>
    </source>
</evidence>
<name>A0ABV9MFK8_9BACL</name>
<dbReference type="InterPro" id="IPR001466">
    <property type="entry name" value="Beta-lactam-related"/>
</dbReference>
<organism evidence="4 5">
    <name type="scientific">Planococcus dechangensis</name>
    <dbReference type="NCBI Taxonomy" id="1176255"/>
    <lineage>
        <taxon>Bacteria</taxon>
        <taxon>Bacillati</taxon>
        <taxon>Bacillota</taxon>
        <taxon>Bacilli</taxon>
        <taxon>Bacillales</taxon>
        <taxon>Caryophanaceae</taxon>
        <taxon>Planococcus</taxon>
    </lineage>
</organism>
<feature type="domain" description="Beta-lactamase-related" evidence="3">
    <location>
        <begin position="43"/>
        <end position="363"/>
    </location>
</feature>
<dbReference type="PANTHER" id="PTHR46825">
    <property type="entry name" value="D-ALANYL-D-ALANINE-CARBOXYPEPTIDASE/ENDOPEPTIDASE AMPH"/>
    <property type="match status" value="1"/>
</dbReference>
<dbReference type="SUPFAM" id="SSF56601">
    <property type="entry name" value="beta-lactamase/transpeptidase-like"/>
    <property type="match status" value="1"/>
</dbReference>
<dbReference type="Pfam" id="PF00144">
    <property type="entry name" value="Beta-lactamase"/>
    <property type="match status" value="1"/>
</dbReference>
<evidence type="ECO:0000256" key="2">
    <source>
        <dbReference type="SAM" id="SignalP"/>
    </source>
</evidence>
<dbReference type="InterPro" id="IPR012338">
    <property type="entry name" value="Beta-lactam/transpept-like"/>
</dbReference>
<dbReference type="Proteomes" id="UP001595932">
    <property type="component" value="Unassembled WGS sequence"/>
</dbReference>
<dbReference type="PANTHER" id="PTHR46825:SF9">
    <property type="entry name" value="BETA-LACTAMASE-RELATED DOMAIN-CONTAINING PROTEIN"/>
    <property type="match status" value="1"/>
</dbReference>
<dbReference type="EC" id="3.-.-.-" evidence="4"/>
<evidence type="ECO:0000256" key="1">
    <source>
        <dbReference type="SAM" id="Phobius"/>
    </source>
</evidence>
<feature type="transmembrane region" description="Helical" evidence="1">
    <location>
        <begin position="565"/>
        <end position="587"/>
    </location>
</feature>
<keyword evidence="1" id="KW-0812">Transmembrane</keyword>
<feature type="signal peptide" evidence="2">
    <location>
        <begin position="1"/>
        <end position="23"/>
    </location>
</feature>
<evidence type="ECO:0000259" key="3">
    <source>
        <dbReference type="Pfam" id="PF00144"/>
    </source>
</evidence>
<gene>
    <name evidence="4" type="ORF">ACFO5U_15420</name>
</gene>
<sequence length="622" mass="69545">MKKLLVIVLLLVSSLLFPVYSLAEEHTTPSGIAIQDLENFVDDYVDGYINQTVAGASIVVVKDNEIVLSKGYGYADIENEIPVESATTVFEWGSISKLFVWTAVMQLVERGKIDLDTDIQSYLPEDFLTKLKYDDPITILHLMNHTAGFEDYIFDLGYPTEERVTSLVEGLRLAEPEQAYRPGEVVAYSNYSTSLAAYIVEQVTGQEFYEYVSENIFSNLGIENSTAYLPIEKKQSVVQNKATGYELSEPSTFAQSTPFYVSMYPSGSINGTAEDLAQFALALMAEQDGDSSLFEEDASLDEMLSTSYSVNEDVPGIAHGFWEYDGKFRGVTHGGNTISFSSNFHVVPEENFAIIVLTNQAGESDLSYGLVKELVGEAEPVIAENLPDSQEVEGTFLTARRTHSGFLNVYYYLTSLTVRSTNPDEITISMGGVPAAYIQTSPYVYKLSDDNHLFIPINTLYFQMEDGEVTQISTSIADYLPTDKSMPLLMAYLIIVLICTLYFFISAVVFTIGFAWRKRKKRSLSASAKWHYLLNLSAVAILINVIVLVARMLNNYARAYSEIVLHIYLNYALTAASLVFAALLIVNWRKDSLTKPQKLLYFVSILNTFILIAILIIWQFYS</sequence>
<keyword evidence="1" id="KW-0472">Membrane</keyword>
<dbReference type="RefSeq" id="WP_377279964.1">
    <property type="nucleotide sequence ID" value="NZ_JBHSGL010000015.1"/>
</dbReference>
<feature type="transmembrane region" description="Helical" evidence="1">
    <location>
        <begin position="532"/>
        <end position="553"/>
    </location>
</feature>
<keyword evidence="4" id="KW-0378">Hydrolase</keyword>
<dbReference type="InterPro" id="IPR050491">
    <property type="entry name" value="AmpC-like"/>
</dbReference>
<feature type="transmembrane region" description="Helical" evidence="1">
    <location>
        <begin position="489"/>
        <end position="512"/>
    </location>
</feature>
<proteinExistence type="predicted"/>
<reference evidence="5" key="1">
    <citation type="journal article" date="2019" name="Int. J. Syst. Evol. Microbiol.">
        <title>The Global Catalogue of Microorganisms (GCM) 10K type strain sequencing project: providing services to taxonomists for standard genome sequencing and annotation.</title>
        <authorList>
            <consortium name="The Broad Institute Genomics Platform"/>
            <consortium name="The Broad Institute Genome Sequencing Center for Infectious Disease"/>
            <person name="Wu L."/>
            <person name="Ma J."/>
        </authorList>
    </citation>
    <scope>NUCLEOTIDE SEQUENCE [LARGE SCALE GENOMIC DNA]</scope>
    <source>
        <strain evidence="5">CGMCC 1.12151</strain>
    </source>
</reference>